<evidence type="ECO:0000313" key="1">
    <source>
        <dbReference type="EMBL" id="RRH74497.1"/>
    </source>
</evidence>
<organism evidence="1 2">
    <name type="scientific">Falsigemmobacter faecalis</name>
    <dbReference type="NCBI Taxonomy" id="2488730"/>
    <lineage>
        <taxon>Bacteria</taxon>
        <taxon>Pseudomonadati</taxon>
        <taxon>Pseudomonadota</taxon>
        <taxon>Alphaproteobacteria</taxon>
        <taxon>Rhodobacterales</taxon>
        <taxon>Paracoccaceae</taxon>
        <taxon>Falsigemmobacter</taxon>
    </lineage>
</organism>
<comment type="caution">
    <text evidence="1">The sequence shown here is derived from an EMBL/GenBank/DDBJ whole genome shotgun (WGS) entry which is preliminary data.</text>
</comment>
<protein>
    <submittedName>
        <fullName evidence="1">Uncharacterized protein</fullName>
    </submittedName>
</protein>
<keyword evidence="2" id="KW-1185">Reference proteome</keyword>
<dbReference type="Proteomes" id="UP000282125">
    <property type="component" value="Unassembled WGS sequence"/>
</dbReference>
<evidence type="ECO:0000313" key="2">
    <source>
        <dbReference type="Proteomes" id="UP000282125"/>
    </source>
</evidence>
<sequence length="145" mass="15791">MPLDCSDPGTLARLGLKSLGQFLCARDLTCKFLETAVFVPEAPESEDLAGVCYVAVEAARKGTKDFAVTAMMVEMRYSGPSPESIASIIHHEAECPEHVDCPLDILGLLSPTDCKQTLKWRRNCLKGVFAQALLDYSLNPPHQPA</sequence>
<dbReference type="EMBL" id="RRAZ01000013">
    <property type="protein sequence ID" value="RRH74497.1"/>
    <property type="molecule type" value="Genomic_DNA"/>
</dbReference>
<dbReference type="AlphaFoldDB" id="A0A3P3DJS5"/>
<dbReference type="RefSeq" id="WP_124964952.1">
    <property type="nucleotide sequence ID" value="NZ_RRAZ01000013.1"/>
</dbReference>
<reference evidence="1 2" key="1">
    <citation type="submission" date="2018-11" db="EMBL/GenBank/DDBJ databases">
        <title>Gemmobacter sp. nov., YIM 102744-1 draft genome.</title>
        <authorList>
            <person name="Li G."/>
            <person name="Jiang Y."/>
        </authorList>
    </citation>
    <scope>NUCLEOTIDE SEQUENCE [LARGE SCALE GENOMIC DNA]</scope>
    <source>
        <strain evidence="1 2">YIM 102744-1</strain>
    </source>
</reference>
<dbReference type="OrthoDB" id="6874909at2"/>
<proteinExistence type="predicted"/>
<accession>A0A3P3DJS5</accession>
<gene>
    <name evidence="1" type="ORF">EG244_10455</name>
</gene>
<name>A0A3P3DJS5_9RHOB</name>